<keyword evidence="4" id="KW-0677">Repeat</keyword>
<dbReference type="PANTHER" id="PTHR20986">
    <property type="entry name" value="FMRFAMIDE-RELATED PEPTIDES"/>
    <property type="match status" value="1"/>
</dbReference>
<comment type="caution">
    <text evidence="8">The sequence shown here is derived from an EMBL/GenBank/DDBJ whole genome shotgun (WGS) entry which is preliminary data.</text>
</comment>
<keyword evidence="5" id="KW-0027">Amidation</keyword>
<comment type="similarity">
    <text evidence="2">Belongs to the FARP (FMRFamide related peptide) family.</text>
</comment>
<evidence type="ECO:0000256" key="5">
    <source>
        <dbReference type="ARBA" id="ARBA00022815"/>
    </source>
</evidence>
<dbReference type="GO" id="GO:0007218">
    <property type="term" value="P:neuropeptide signaling pathway"/>
    <property type="evidence" value="ECO:0007669"/>
    <property type="project" value="UniProtKB-KW"/>
</dbReference>
<evidence type="ECO:0000256" key="1">
    <source>
        <dbReference type="ARBA" id="ARBA00004613"/>
    </source>
</evidence>
<keyword evidence="6 8" id="KW-0527">Neuropeptide</keyword>
<keyword evidence="9" id="KW-1185">Reference proteome</keyword>
<evidence type="ECO:0000256" key="2">
    <source>
        <dbReference type="ARBA" id="ARBA00006356"/>
    </source>
</evidence>
<evidence type="ECO:0000313" key="9">
    <source>
        <dbReference type="Proteomes" id="UP000807504"/>
    </source>
</evidence>
<evidence type="ECO:0000256" key="6">
    <source>
        <dbReference type="ARBA" id="ARBA00023320"/>
    </source>
</evidence>
<accession>A0A8T0F4X5</accession>
<evidence type="ECO:0000256" key="3">
    <source>
        <dbReference type="ARBA" id="ARBA00022525"/>
    </source>
</evidence>
<evidence type="ECO:0000313" key="8">
    <source>
        <dbReference type="EMBL" id="KAF8785891.1"/>
    </source>
</evidence>
<dbReference type="Proteomes" id="UP000807504">
    <property type="component" value="Unassembled WGS sequence"/>
</dbReference>
<feature type="compositionally biased region" description="Basic and acidic residues" evidence="7">
    <location>
        <begin position="346"/>
        <end position="363"/>
    </location>
</feature>
<reference evidence="8" key="2">
    <citation type="submission" date="2020-06" db="EMBL/GenBank/DDBJ databases">
        <authorList>
            <person name="Sheffer M."/>
        </authorList>
    </citation>
    <scope>NUCLEOTIDE SEQUENCE</scope>
</reference>
<keyword evidence="3" id="KW-0964">Secreted</keyword>
<gene>
    <name evidence="8" type="ORF">HNY73_011387</name>
</gene>
<name>A0A8T0F4X5_ARGBR</name>
<organism evidence="8 9">
    <name type="scientific">Argiope bruennichi</name>
    <name type="common">Wasp spider</name>
    <name type="synonym">Aranea bruennichi</name>
    <dbReference type="NCBI Taxonomy" id="94029"/>
    <lineage>
        <taxon>Eukaryota</taxon>
        <taxon>Metazoa</taxon>
        <taxon>Ecdysozoa</taxon>
        <taxon>Arthropoda</taxon>
        <taxon>Chelicerata</taxon>
        <taxon>Arachnida</taxon>
        <taxon>Araneae</taxon>
        <taxon>Araneomorphae</taxon>
        <taxon>Entelegynae</taxon>
        <taxon>Araneoidea</taxon>
        <taxon>Araneidae</taxon>
        <taxon>Argiope</taxon>
    </lineage>
</organism>
<comment type="subcellular location">
    <subcellularLocation>
        <location evidence="1">Secreted</location>
    </subcellularLocation>
</comment>
<dbReference type="PANTHER" id="PTHR20986:SF22">
    <property type="entry name" value="FMRFAMIDE-RELATED PEPTIDES"/>
    <property type="match status" value="1"/>
</dbReference>
<reference evidence="8" key="1">
    <citation type="journal article" date="2020" name="bioRxiv">
        <title>Chromosome-level reference genome of the European wasp spider Argiope bruennichi: a resource for studies on range expansion and evolutionary adaptation.</title>
        <authorList>
            <person name="Sheffer M.M."/>
            <person name="Hoppe A."/>
            <person name="Krehenwinkel H."/>
            <person name="Uhl G."/>
            <person name="Kuss A.W."/>
            <person name="Jensen L."/>
            <person name="Jensen C."/>
            <person name="Gillespie R.G."/>
            <person name="Hoff K.J."/>
            <person name="Prost S."/>
        </authorList>
    </citation>
    <scope>NUCLEOTIDE SEQUENCE</scope>
</reference>
<dbReference type="GO" id="GO:0005576">
    <property type="term" value="C:extracellular region"/>
    <property type="evidence" value="ECO:0007669"/>
    <property type="project" value="UniProtKB-SubCell"/>
</dbReference>
<dbReference type="InterPro" id="IPR051041">
    <property type="entry name" value="FMRFamide-related_np"/>
</dbReference>
<feature type="region of interest" description="Disordered" evidence="7">
    <location>
        <begin position="336"/>
        <end position="370"/>
    </location>
</feature>
<evidence type="ECO:0000256" key="7">
    <source>
        <dbReference type="SAM" id="MobiDB-lite"/>
    </source>
</evidence>
<sequence length="1197" mass="136787">MLAFVAVRCLHPVWVLSSNHRSAGETCVTPADGNIPLHRVYKPHPKPLLLILLLMIIGTEKRIRFTMLRALLLLAAMPAITMSAHEVREYVRKYWDVSTESSFTHDDYDGFQIPADDDVKRDTTKEYSFLKRRALSIEKAEKGVSPMPPFTVELLDTVPASWNNAHHKNGADLPAVSKRKNDKKQYSRKFKYDPALMLMGLGKRKQDSHHEHNKTLTQKRSVHESEITYVISDKEQGWNPATKDTTKNNYYSIEWKPITKRSTSDQPLMMMMDDRKSVVTFKKPNLTDNGMQSILDRGSTQIKDYLNSDITLAEEDMSKNEEKSKRFLNNKPEILDLEDEPLDNPHNADSDFDPGKSSDENSKRSPTYDPALKYMGLGKKDSFYDPALKYMGLGKKSSSYDPALRYMGLGKKSSSYDPALRYMGLGKKSSSYDPALRYMGLGKKSSSYDPALRYMGLGKKSSSYDPALRYMGLGKKSSSYDPALRYMGLGKRNSYYDPALKYMGLGKKSPSYDPALRYMGLGKKDSYYDPALKYMGLGKRSSLYDPALRYMGLGKKDSYYDPALKYMGLGKRSSTYDPALRYMGLGKRNSYYDPALKYMGLGKKSSSYDPALRYMGLGKKSSSYDPALRYMGLGKKSSGYDPALKYMGLGKKNSYYDPALKYMGLGKKSFNYDPAIKYMGLGKRNYDPALKYMGLGKKSPNYDPALKYMGLGKKSFSYDPALKYMGLGKKSKSYDPALKYMGLGKKRFNDDHNKRGDNNQDSRKVSYDPALIYMGLGKRQLWSESSDNFSFQSPLNYKDTEKQVYDTNTQKRNSLSPTLMTSETTDYIFNAMENATNSNQFDIPPKSADANNWNIDYNNEAISDDKRSYGYDTASSFKIENKAKESESPPVRKTHYNYPDPKFVQKLVNYFDSLKPQNSRYTPKIKDEESESFENSYHQNVRPNNHNQFLRNSQKKSALLDPALRYMGLGKRNATGKPEFEIPLSDKIDPDCENTCKYSNRKKRDVNHHKGRLSRINSPHFRLKIEPQDQLTSAPGFDDLVISSDGDIMTLHESKRKRERDNRPKYNPGWIFIGLGKRAPDAILENPKTMQMDQPNSLLLKYYNLMEKMKDNLQKVKYDLIDKGYRNNDKWIAFHNVFTGESGFKGYPEFYNINDPPIQQDLNDSPDSDLYIPPLNSQPYWKVNIVSAYENPPNTGK</sequence>
<proteinExistence type="inferred from homology"/>
<protein>
    <submittedName>
        <fullName evidence="8">FMRF-amide neuropeptides like protein</fullName>
    </submittedName>
</protein>
<evidence type="ECO:0000256" key="4">
    <source>
        <dbReference type="ARBA" id="ARBA00022737"/>
    </source>
</evidence>
<dbReference type="EMBL" id="JABXBU010000030">
    <property type="protein sequence ID" value="KAF8785891.1"/>
    <property type="molecule type" value="Genomic_DNA"/>
</dbReference>
<dbReference type="AlphaFoldDB" id="A0A8T0F4X5"/>